<name>A0A2P8DPW2_9BACT</name>
<dbReference type="PANTHER" id="PTHR30250">
    <property type="entry name" value="PST FAMILY PREDICTED COLANIC ACID TRANSPORTER"/>
    <property type="match status" value="1"/>
</dbReference>
<feature type="transmembrane region" description="Helical" evidence="6">
    <location>
        <begin position="188"/>
        <end position="207"/>
    </location>
</feature>
<evidence type="ECO:0000256" key="3">
    <source>
        <dbReference type="ARBA" id="ARBA00022692"/>
    </source>
</evidence>
<feature type="transmembrane region" description="Helical" evidence="6">
    <location>
        <begin position="21"/>
        <end position="44"/>
    </location>
</feature>
<organism evidence="7 8">
    <name type="scientific">Cecembia rubra</name>
    <dbReference type="NCBI Taxonomy" id="1485585"/>
    <lineage>
        <taxon>Bacteria</taxon>
        <taxon>Pseudomonadati</taxon>
        <taxon>Bacteroidota</taxon>
        <taxon>Cytophagia</taxon>
        <taxon>Cytophagales</taxon>
        <taxon>Cyclobacteriaceae</taxon>
        <taxon>Cecembia</taxon>
    </lineage>
</organism>
<feature type="transmembrane region" description="Helical" evidence="6">
    <location>
        <begin position="338"/>
        <end position="363"/>
    </location>
</feature>
<accession>A0A2P8DPW2</accession>
<feature type="transmembrane region" description="Helical" evidence="6">
    <location>
        <begin position="399"/>
        <end position="418"/>
    </location>
</feature>
<feature type="transmembrane region" description="Helical" evidence="6">
    <location>
        <begin position="228"/>
        <end position="251"/>
    </location>
</feature>
<dbReference type="InterPro" id="IPR050833">
    <property type="entry name" value="Poly_Biosynth_Transport"/>
</dbReference>
<evidence type="ECO:0000256" key="1">
    <source>
        <dbReference type="ARBA" id="ARBA00004651"/>
    </source>
</evidence>
<feature type="transmembrane region" description="Helical" evidence="6">
    <location>
        <begin position="156"/>
        <end position="176"/>
    </location>
</feature>
<feature type="transmembrane region" description="Helical" evidence="6">
    <location>
        <begin position="303"/>
        <end position="326"/>
    </location>
</feature>
<proteinExistence type="predicted"/>
<protein>
    <submittedName>
        <fullName evidence="7">PST family polysaccharide transporter</fullName>
    </submittedName>
</protein>
<feature type="transmembrane region" description="Helical" evidence="6">
    <location>
        <begin position="103"/>
        <end position="123"/>
    </location>
</feature>
<comment type="subcellular location">
    <subcellularLocation>
        <location evidence="1">Cell membrane</location>
        <topology evidence="1">Multi-pass membrane protein</topology>
    </subcellularLocation>
</comment>
<keyword evidence="8" id="KW-1185">Reference proteome</keyword>
<evidence type="ECO:0000313" key="8">
    <source>
        <dbReference type="Proteomes" id="UP000240708"/>
    </source>
</evidence>
<gene>
    <name evidence="7" type="ORF">CLV48_11745</name>
</gene>
<feature type="transmembrane region" description="Helical" evidence="6">
    <location>
        <begin position="129"/>
        <end position="149"/>
    </location>
</feature>
<keyword evidence="3 6" id="KW-0812">Transmembrane</keyword>
<keyword evidence="5 6" id="KW-0472">Membrane</keyword>
<evidence type="ECO:0000256" key="6">
    <source>
        <dbReference type="SAM" id="Phobius"/>
    </source>
</evidence>
<evidence type="ECO:0000256" key="4">
    <source>
        <dbReference type="ARBA" id="ARBA00022989"/>
    </source>
</evidence>
<comment type="caution">
    <text evidence="7">The sequence shown here is derived from an EMBL/GenBank/DDBJ whole genome shotgun (WGS) entry which is preliminary data.</text>
</comment>
<dbReference type="GO" id="GO:0005886">
    <property type="term" value="C:plasma membrane"/>
    <property type="evidence" value="ECO:0007669"/>
    <property type="project" value="UniProtKB-SubCell"/>
</dbReference>
<reference evidence="7 8" key="1">
    <citation type="submission" date="2018-03" db="EMBL/GenBank/DDBJ databases">
        <title>Genomic Encyclopedia of Archaeal and Bacterial Type Strains, Phase II (KMG-II): from individual species to whole genera.</title>
        <authorList>
            <person name="Goeker M."/>
        </authorList>
    </citation>
    <scope>NUCLEOTIDE SEQUENCE [LARGE SCALE GENOMIC DNA]</scope>
    <source>
        <strain evidence="7 8">DSM 28057</strain>
    </source>
</reference>
<evidence type="ECO:0000256" key="2">
    <source>
        <dbReference type="ARBA" id="ARBA00022475"/>
    </source>
</evidence>
<feature type="transmembrane region" description="Helical" evidence="6">
    <location>
        <begin position="375"/>
        <end position="393"/>
    </location>
</feature>
<evidence type="ECO:0000256" key="5">
    <source>
        <dbReference type="ARBA" id="ARBA00023136"/>
    </source>
</evidence>
<feature type="transmembrane region" description="Helical" evidence="6">
    <location>
        <begin position="257"/>
        <end position="282"/>
    </location>
</feature>
<sequence length="438" mass="49076">MFDKILSFSSNNLIRNKSIQNFIFLGFIQASNILISLISMPLLIESIGVDQFGLVNLSLSVILLFNILVGFGYNLSGPREVAINQKNTEKLSRTISKIISSKLVLAGIATKIILIAAYGFNLFSEYRTILVFSVLLLFSEATLPLWFFQGLEKMKLISVANIFSKLLYLVGIVLFIHEPDQAKWTNFILGGTAFLVNLMIVVYIHYAMKISFFLPKILNILQSLKDNLLLFLSNLVSHISINGGLIVLSFFANAETLGMFSLAERITMVLRMLPSLIIQAIYPNASKLFETDKPSFFQFLKKAYTWALLFGLFLAVFTNLASPLIIKALARETLEDSISYLRILSFVPFLACLNIANVLGLLVKDKKRQIFHSSWLMCAFMLTVSIALTSIYGGIGLCYALVATEVFIFIISSFLIYFKNKDLFYGFKNSLFGSSHSG</sequence>
<dbReference type="Pfam" id="PF01943">
    <property type="entry name" value="Polysacc_synt"/>
    <property type="match status" value="1"/>
</dbReference>
<evidence type="ECO:0000313" key="7">
    <source>
        <dbReference type="EMBL" id="PSK99259.1"/>
    </source>
</evidence>
<feature type="transmembrane region" description="Helical" evidence="6">
    <location>
        <begin position="56"/>
        <end position="76"/>
    </location>
</feature>
<keyword evidence="2" id="KW-1003">Cell membrane</keyword>
<dbReference type="OrthoDB" id="9815702at2"/>
<dbReference type="InterPro" id="IPR002797">
    <property type="entry name" value="Polysacc_synth"/>
</dbReference>
<dbReference type="Proteomes" id="UP000240708">
    <property type="component" value="Unassembled WGS sequence"/>
</dbReference>
<dbReference type="AlphaFoldDB" id="A0A2P8DPW2"/>
<keyword evidence="4 6" id="KW-1133">Transmembrane helix</keyword>
<dbReference type="RefSeq" id="WP_106568944.1">
    <property type="nucleotide sequence ID" value="NZ_PYGF01000017.1"/>
</dbReference>
<dbReference type="EMBL" id="PYGF01000017">
    <property type="protein sequence ID" value="PSK99259.1"/>
    <property type="molecule type" value="Genomic_DNA"/>
</dbReference>
<dbReference type="PANTHER" id="PTHR30250:SF11">
    <property type="entry name" value="O-ANTIGEN TRANSPORTER-RELATED"/>
    <property type="match status" value="1"/>
</dbReference>